<name>A0A6I8LS34_9PSEU</name>
<keyword evidence="1" id="KW-0521">NADP</keyword>
<evidence type="ECO:0000259" key="2">
    <source>
        <dbReference type="SMART" id="SM00829"/>
    </source>
</evidence>
<dbReference type="GO" id="GO:0016491">
    <property type="term" value="F:oxidoreductase activity"/>
    <property type="evidence" value="ECO:0007669"/>
    <property type="project" value="InterPro"/>
</dbReference>
<dbReference type="CDD" id="cd05289">
    <property type="entry name" value="MDR_like_2"/>
    <property type="match status" value="1"/>
</dbReference>
<proteinExistence type="predicted"/>
<organism evidence="3 4">
    <name type="scientific">Amycolatopsis camponoti</name>
    <dbReference type="NCBI Taxonomy" id="2606593"/>
    <lineage>
        <taxon>Bacteria</taxon>
        <taxon>Bacillati</taxon>
        <taxon>Actinomycetota</taxon>
        <taxon>Actinomycetes</taxon>
        <taxon>Pseudonocardiales</taxon>
        <taxon>Pseudonocardiaceae</taxon>
        <taxon>Amycolatopsis</taxon>
    </lineage>
</organism>
<evidence type="ECO:0000313" key="3">
    <source>
        <dbReference type="EMBL" id="VVJ19593.1"/>
    </source>
</evidence>
<dbReference type="InterPro" id="IPR036291">
    <property type="entry name" value="NAD(P)-bd_dom_sf"/>
</dbReference>
<dbReference type="SMART" id="SM00829">
    <property type="entry name" value="PKS_ER"/>
    <property type="match status" value="1"/>
</dbReference>
<dbReference type="EMBL" id="CABVGP010000002">
    <property type="protein sequence ID" value="VVJ19593.1"/>
    <property type="molecule type" value="Genomic_DNA"/>
</dbReference>
<dbReference type="Gene3D" id="3.40.50.720">
    <property type="entry name" value="NAD(P)-binding Rossmann-like Domain"/>
    <property type="match status" value="1"/>
</dbReference>
<evidence type="ECO:0000313" key="4">
    <source>
        <dbReference type="Proteomes" id="UP000399805"/>
    </source>
</evidence>
<reference evidence="3 4" key="1">
    <citation type="submission" date="2019-09" db="EMBL/GenBank/DDBJ databases">
        <authorList>
            <person name="Leyn A S."/>
        </authorList>
    </citation>
    <scope>NUCLEOTIDE SEQUENCE [LARGE SCALE GENOMIC DNA]</scope>
    <source>
        <strain evidence="3">AA231_1</strain>
    </source>
</reference>
<dbReference type="Gene3D" id="3.90.180.10">
    <property type="entry name" value="Medium-chain alcohol dehydrogenases, catalytic domain"/>
    <property type="match status" value="1"/>
</dbReference>
<dbReference type="SUPFAM" id="SSF51735">
    <property type="entry name" value="NAD(P)-binding Rossmann-fold domains"/>
    <property type="match status" value="1"/>
</dbReference>
<sequence>MRAVVMSGYGRPDVLNMSEVDLPEPGDGQIRLAVRLAGVGPTDLAIRGGHLRHAFPMTDPAILGFEAAGVVDAVGPGVDDVAPGDEVAASLPGLGGYAEYVVADYWVRKPEAVSWADAAAVPASGEAAVRVLRLLGVTAGETLLILGGAGAVGTIATQLAVAAGVTVISAVREQDFAVTGQWGATPIDYTRPLGDSVTAVDAVFDAAGRSDLGTAVHLAGGPERVITLSDPRGPQIGVTLSSSVPGGIRPALSEVMTRLGEQRLTLRPHTVRPLTEAAAVHAGLESGALHTKVLLATSKTGRTPLEALRSTDREGR</sequence>
<dbReference type="Proteomes" id="UP000399805">
    <property type="component" value="Unassembled WGS sequence"/>
</dbReference>
<protein>
    <recommendedName>
        <fullName evidence="2">Enoyl reductase (ER) domain-containing protein</fullName>
    </recommendedName>
</protein>
<dbReference type="InterPro" id="IPR013154">
    <property type="entry name" value="ADH-like_N"/>
</dbReference>
<dbReference type="AlphaFoldDB" id="A0A6I8LS34"/>
<dbReference type="PANTHER" id="PTHR44154">
    <property type="entry name" value="QUINONE OXIDOREDUCTASE"/>
    <property type="match status" value="1"/>
</dbReference>
<dbReference type="SUPFAM" id="SSF50129">
    <property type="entry name" value="GroES-like"/>
    <property type="match status" value="1"/>
</dbReference>
<evidence type="ECO:0000256" key="1">
    <source>
        <dbReference type="ARBA" id="ARBA00022857"/>
    </source>
</evidence>
<accession>A0A6I8LS34</accession>
<dbReference type="PANTHER" id="PTHR44154:SF1">
    <property type="entry name" value="QUINONE OXIDOREDUCTASE"/>
    <property type="match status" value="1"/>
</dbReference>
<dbReference type="InterPro" id="IPR051603">
    <property type="entry name" value="Zinc-ADH_QOR/CCCR"/>
</dbReference>
<dbReference type="InterPro" id="IPR020843">
    <property type="entry name" value="ER"/>
</dbReference>
<gene>
    <name evidence="3" type="ORF">AA23TX_04614</name>
</gene>
<feature type="domain" description="Enoyl reductase (ER)" evidence="2">
    <location>
        <begin position="10"/>
        <end position="295"/>
    </location>
</feature>
<dbReference type="InterPro" id="IPR011032">
    <property type="entry name" value="GroES-like_sf"/>
</dbReference>
<dbReference type="Pfam" id="PF08240">
    <property type="entry name" value="ADH_N"/>
    <property type="match status" value="1"/>
</dbReference>
<keyword evidence="4" id="KW-1185">Reference proteome</keyword>
<dbReference type="RefSeq" id="WP_155544829.1">
    <property type="nucleotide sequence ID" value="NZ_CABVGP010000002.1"/>
</dbReference>